<organism evidence="2">
    <name type="scientific">Glycine max</name>
    <name type="common">Soybean</name>
    <name type="synonym">Glycine hispida</name>
    <dbReference type="NCBI Taxonomy" id="3847"/>
    <lineage>
        <taxon>Eukaryota</taxon>
        <taxon>Viridiplantae</taxon>
        <taxon>Streptophyta</taxon>
        <taxon>Embryophyta</taxon>
        <taxon>Tracheophyta</taxon>
        <taxon>Spermatophyta</taxon>
        <taxon>Magnoliopsida</taxon>
        <taxon>eudicotyledons</taxon>
        <taxon>Gunneridae</taxon>
        <taxon>Pentapetalae</taxon>
        <taxon>rosids</taxon>
        <taxon>fabids</taxon>
        <taxon>Fabales</taxon>
        <taxon>Fabaceae</taxon>
        <taxon>Papilionoideae</taxon>
        <taxon>50 kb inversion clade</taxon>
        <taxon>NPAAA clade</taxon>
        <taxon>indigoferoid/millettioid clade</taxon>
        <taxon>Phaseoleae</taxon>
        <taxon>Glycine</taxon>
        <taxon>Glycine subgen. Soja</taxon>
    </lineage>
</organism>
<proteinExistence type="evidence at transcript level"/>
<dbReference type="AlphaFoldDB" id="C6TAA0"/>
<dbReference type="EMBL" id="BT094435">
    <property type="protein sequence ID" value="ACU18752.1"/>
    <property type="molecule type" value="mRNA"/>
</dbReference>
<reference evidence="2" key="1">
    <citation type="submission" date="2009-08" db="EMBL/GenBank/DDBJ databases">
        <authorList>
            <person name="Cheung F."/>
            <person name="Xiao Y."/>
            <person name="Chan A."/>
            <person name="Moskal W."/>
            <person name="Town C.D."/>
        </authorList>
    </citation>
    <scope>NUCLEOTIDE SEQUENCE</scope>
</reference>
<accession>C6TAA0</accession>
<feature type="compositionally biased region" description="Basic residues" evidence="1">
    <location>
        <begin position="111"/>
        <end position="124"/>
    </location>
</feature>
<evidence type="ECO:0000256" key="1">
    <source>
        <dbReference type="SAM" id="MobiDB-lite"/>
    </source>
</evidence>
<feature type="region of interest" description="Disordered" evidence="1">
    <location>
        <begin position="111"/>
        <end position="130"/>
    </location>
</feature>
<feature type="non-terminal residue" evidence="2">
    <location>
        <position position="130"/>
    </location>
</feature>
<evidence type="ECO:0000313" key="2">
    <source>
        <dbReference type="EMBL" id="ACU18752.1"/>
    </source>
</evidence>
<sequence length="130" mass="14909">MFPSTYILQQMLLTSNKVLIGKFPAIRINFPQTIDIELSDETGEIVVFEIGGKERDGELSDVGDDKAVTAIAPTDDRISVAVFHHIVTFFQERRHRNGTRTVLVRFHHRNRNRNRNCNKHKTRLGKGELP</sequence>
<name>C6TAA0_SOYBN</name>
<protein>
    <submittedName>
        <fullName evidence="2">Uncharacterized protein</fullName>
    </submittedName>
</protein>